<gene>
    <name evidence="1" type="ORF">ACFQ3W_04515</name>
</gene>
<evidence type="ECO:0000313" key="2">
    <source>
        <dbReference type="Proteomes" id="UP001597262"/>
    </source>
</evidence>
<dbReference type="Pfam" id="PF07070">
    <property type="entry name" value="Spo0M"/>
    <property type="match status" value="1"/>
</dbReference>
<comment type="caution">
    <text evidence="1">The sequence shown here is derived from an EMBL/GenBank/DDBJ whole genome shotgun (WGS) entry which is preliminary data.</text>
</comment>
<dbReference type="RefSeq" id="WP_379317033.1">
    <property type="nucleotide sequence ID" value="NZ_JBHTLM010000002.1"/>
</dbReference>
<evidence type="ECO:0000313" key="1">
    <source>
        <dbReference type="EMBL" id="MFD1175566.1"/>
    </source>
</evidence>
<reference evidence="2" key="1">
    <citation type="journal article" date="2019" name="Int. J. Syst. Evol. Microbiol.">
        <title>The Global Catalogue of Microorganisms (GCM) 10K type strain sequencing project: providing services to taxonomists for standard genome sequencing and annotation.</title>
        <authorList>
            <consortium name="The Broad Institute Genomics Platform"/>
            <consortium name="The Broad Institute Genome Sequencing Center for Infectious Disease"/>
            <person name="Wu L."/>
            <person name="Ma J."/>
        </authorList>
    </citation>
    <scope>NUCLEOTIDE SEQUENCE [LARGE SCALE GENOMIC DNA]</scope>
    <source>
        <strain evidence="2">CCUG 59189</strain>
    </source>
</reference>
<dbReference type="EMBL" id="JBHTLM010000002">
    <property type="protein sequence ID" value="MFD1175566.1"/>
    <property type="molecule type" value="Genomic_DNA"/>
</dbReference>
<dbReference type="PANTHER" id="PTHR40053:SF1">
    <property type="entry name" value="SPORULATION-CONTROL PROTEIN SPO0M"/>
    <property type="match status" value="1"/>
</dbReference>
<sequence>MSFFNRVLASVGIGGTKVDTRLAEGRYYAGDEVQGKVFIQGGNVEQRIEEVYLHLLTDYVREHDDHKYNHTQTLDKFRLTGPIQVKPNDQLEVPFAFRLPLYTPSTFDRVQVWVKTSLDIDNAVDPDDHDGLQILPHPYTGVVLKAIEELGFQIRKVENSYAPRYGRGLPFVQEFEFYPGRQYYGKLDELEAVFYPTEDGIEVLLEVDRRARGFVGLLEEAMDADESKVLLRFSQSELERGTGYIASKLDEEIRYHAR</sequence>
<dbReference type="PANTHER" id="PTHR40053">
    <property type="entry name" value="SPORULATION-CONTROL PROTEIN SPO0M"/>
    <property type="match status" value="1"/>
</dbReference>
<name>A0ABW3RSZ6_9BACL</name>
<dbReference type="Proteomes" id="UP001597262">
    <property type="component" value="Unassembled WGS sequence"/>
</dbReference>
<proteinExistence type="predicted"/>
<accession>A0ABW3RSZ6</accession>
<keyword evidence="2" id="KW-1185">Reference proteome</keyword>
<dbReference type="InterPro" id="IPR009776">
    <property type="entry name" value="Spore_0_M"/>
</dbReference>
<organism evidence="1 2">
    <name type="scientific">Paenibacillus puldeungensis</name>
    <dbReference type="NCBI Taxonomy" id="696536"/>
    <lineage>
        <taxon>Bacteria</taxon>
        <taxon>Bacillati</taxon>
        <taxon>Bacillota</taxon>
        <taxon>Bacilli</taxon>
        <taxon>Bacillales</taxon>
        <taxon>Paenibacillaceae</taxon>
        <taxon>Paenibacillus</taxon>
    </lineage>
</organism>
<protein>
    <submittedName>
        <fullName evidence="1">Sporulation protein</fullName>
    </submittedName>
</protein>